<name>A0A8H7W332_9HELO</name>
<keyword evidence="2" id="KW-1185">Reference proteome</keyword>
<protein>
    <submittedName>
        <fullName evidence="1">Uncharacterized protein</fullName>
    </submittedName>
</protein>
<sequence>MAQPMPTMPYRGHNTMHGFDAGPPPPYTASGFSMPQYPGMPGFIQPPAAVYQPPMPYMHSMQPVLPGPGFPYNATHPSMGPLTNLGFPGIHLQNHLGGIGIPQGYNYIFPSEHTIIHVLKTPTKPWQADQVIHGLDPSTHTKFYVPVEMNVKEFMKRIGCDDADDKKNVVYEVVEKGNGKWAVGLRVNMDDKDKMKGNLGKFGWNKQRNGNLAGGGRPIVWLWRENQE</sequence>
<dbReference type="AlphaFoldDB" id="A0A8H7W332"/>
<dbReference type="Proteomes" id="UP000664132">
    <property type="component" value="Unassembled WGS sequence"/>
</dbReference>
<reference evidence="1" key="1">
    <citation type="submission" date="2021-02" db="EMBL/GenBank/DDBJ databases">
        <title>Genome sequence Cadophora malorum strain M34.</title>
        <authorList>
            <person name="Stefanovic E."/>
            <person name="Vu D."/>
            <person name="Scully C."/>
            <person name="Dijksterhuis J."/>
            <person name="Roader J."/>
            <person name="Houbraken J."/>
        </authorList>
    </citation>
    <scope>NUCLEOTIDE SEQUENCE</scope>
    <source>
        <strain evidence="1">M34</strain>
    </source>
</reference>
<dbReference type="EMBL" id="JAFJYH010000224">
    <property type="protein sequence ID" value="KAG4415375.1"/>
    <property type="molecule type" value="Genomic_DNA"/>
</dbReference>
<dbReference type="OrthoDB" id="10057496at2759"/>
<evidence type="ECO:0000313" key="2">
    <source>
        <dbReference type="Proteomes" id="UP000664132"/>
    </source>
</evidence>
<proteinExistence type="predicted"/>
<accession>A0A8H7W332</accession>
<organism evidence="1 2">
    <name type="scientific">Cadophora malorum</name>
    <dbReference type="NCBI Taxonomy" id="108018"/>
    <lineage>
        <taxon>Eukaryota</taxon>
        <taxon>Fungi</taxon>
        <taxon>Dikarya</taxon>
        <taxon>Ascomycota</taxon>
        <taxon>Pezizomycotina</taxon>
        <taxon>Leotiomycetes</taxon>
        <taxon>Helotiales</taxon>
        <taxon>Ploettnerulaceae</taxon>
        <taxon>Cadophora</taxon>
    </lineage>
</organism>
<evidence type="ECO:0000313" key="1">
    <source>
        <dbReference type="EMBL" id="KAG4415375.1"/>
    </source>
</evidence>
<gene>
    <name evidence="1" type="ORF">IFR04_011471</name>
</gene>
<comment type="caution">
    <text evidence="1">The sequence shown here is derived from an EMBL/GenBank/DDBJ whole genome shotgun (WGS) entry which is preliminary data.</text>
</comment>